<gene>
    <name evidence="1" type="ORF">L227DRAFT_561384</name>
</gene>
<organism evidence="1 2">
    <name type="scientific">Lentinus tigrinus ALCF2SS1-6</name>
    <dbReference type="NCBI Taxonomy" id="1328759"/>
    <lineage>
        <taxon>Eukaryota</taxon>
        <taxon>Fungi</taxon>
        <taxon>Dikarya</taxon>
        <taxon>Basidiomycota</taxon>
        <taxon>Agaricomycotina</taxon>
        <taxon>Agaricomycetes</taxon>
        <taxon>Polyporales</taxon>
        <taxon>Polyporaceae</taxon>
        <taxon>Lentinus</taxon>
    </lineage>
</organism>
<name>A0A5C2SR68_9APHY</name>
<evidence type="ECO:0000313" key="1">
    <source>
        <dbReference type="EMBL" id="RPD63946.1"/>
    </source>
</evidence>
<evidence type="ECO:0000313" key="2">
    <source>
        <dbReference type="Proteomes" id="UP000313359"/>
    </source>
</evidence>
<reference evidence="1" key="1">
    <citation type="journal article" date="2018" name="Genome Biol. Evol.">
        <title>Genomics and development of Lentinus tigrinus, a white-rot wood-decaying mushroom with dimorphic fruiting bodies.</title>
        <authorList>
            <person name="Wu B."/>
            <person name="Xu Z."/>
            <person name="Knudson A."/>
            <person name="Carlson A."/>
            <person name="Chen N."/>
            <person name="Kovaka S."/>
            <person name="LaButti K."/>
            <person name="Lipzen A."/>
            <person name="Pennachio C."/>
            <person name="Riley R."/>
            <person name="Schakwitz W."/>
            <person name="Umezawa K."/>
            <person name="Ohm R.A."/>
            <person name="Grigoriev I.V."/>
            <person name="Nagy L.G."/>
            <person name="Gibbons J."/>
            <person name="Hibbett D."/>
        </authorList>
    </citation>
    <scope>NUCLEOTIDE SEQUENCE [LARGE SCALE GENOMIC DNA]</scope>
    <source>
        <strain evidence="1">ALCF2SS1-6</strain>
    </source>
</reference>
<dbReference type="Proteomes" id="UP000313359">
    <property type="component" value="Unassembled WGS sequence"/>
</dbReference>
<proteinExistence type="predicted"/>
<evidence type="ECO:0008006" key="3">
    <source>
        <dbReference type="Google" id="ProtNLM"/>
    </source>
</evidence>
<accession>A0A5C2SR68</accession>
<protein>
    <recommendedName>
        <fullName evidence="3">F-box domain-containing protein</fullName>
    </recommendedName>
</protein>
<dbReference type="EMBL" id="ML122255">
    <property type="protein sequence ID" value="RPD63946.1"/>
    <property type="molecule type" value="Genomic_DNA"/>
</dbReference>
<sequence length="499" mass="55918">MPRPHRLQEPREAAYMGLQIRTRLLVSSAQFIALWNARAPSNGAWGKLYRRVYMSPLPFVVLNVAHRSLKEITVFFPPPPQGLVSPWHAKWELVRLRHMRRTGSTSLQTRSSSFRTSSPFTSARPSIVLAPCSPSNPFHAIVWAPRVFPVELLQQVFSHYVEDVTLAIVREDLSCGHALSTPPNLALAQRRSILRSVCKHWCQVSSRYSALWRCITVTPFLNIGALPLLLERTGKRGLCITLFFHNSPPQGGILRCNKLASLSEQVTLLEATFKHLLPAASRWESLTVYAEHYDLLSASLTQLHSHLRLSQLSIQLIYTGVTTPSFTSSASYPTFPPPAIIPPAALVGHCFFVTDVTLCGCRIAWHAMKAVFTPLLKSAHIDHPCELADASLFLDLLSAATSLGYLRISGEVFRWDVSIWPEPETTINLPSLHKLSLSSMSPDRLLFLFRACHMPLLRALCLDLLYFPLNPSTATLWSLLEHLSLRGLGLEIPISDDYR</sequence>
<dbReference type="AlphaFoldDB" id="A0A5C2SR68"/>
<keyword evidence="2" id="KW-1185">Reference proteome</keyword>
<dbReference type="OrthoDB" id="10680977at2759"/>